<evidence type="ECO:0000313" key="3">
    <source>
        <dbReference type="Proteomes" id="UP000293846"/>
    </source>
</evidence>
<dbReference type="InterPro" id="IPR010359">
    <property type="entry name" value="IrrE_HExxH"/>
</dbReference>
<proteinExistence type="predicted"/>
<organism evidence="2 3">
    <name type="scientific">Cytobacillus praedii</name>
    <dbReference type="NCBI Taxonomy" id="1742358"/>
    <lineage>
        <taxon>Bacteria</taxon>
        <taxon>Bacillati</taxon>
        <taxon>Bacillota</taxon>
        <taxon>Bacilli</taxon>
        <taxon>Bacillales</taxon>
        <taxon>Bacillaceae</taxon>
        <taxon>Cytobacillus</taxon>
    </lineage>
</organism>
<dbReference type="EMBL" id="SJTH01000067">
    <property type="protein sequence ID" value="TCJ01334.1"/>
    <property type="molecule type" value="Genomic_DNA"/>
</dbReference>
<dbReference type="OrthoDB" id="2417909at2"/>
<comment type="caution">
    <text evidence="2">The sequence shown here is derived from an EMBL/GenBank/DDBJ whole genome shotgun (WGS) entry which is preliminary data.</text>
</comment>
<dbReference type="Proteomes" id="UP000293846">
    <property type="component" value="Unassembled WGS sequence"/>
</dbReference>
<evidence type="ECO:0000313" key="2">
    <source>
        <dbReference type="EMBL" id="TCJ01334.1"/>
    </source>
</evidence>
<dbReference type="Pfam" id="PF06114">
    <property type="entry name" value="Peptidase_M78"/>
    <property type="match status" value="1"/>
</dbReference>
<keyword evidence="3" id="KW-1185">Reference proteome</keyword>
<name>A0A4R1AV62_9BACI</name>
<reference evidence="2 3" key="1">
    <citation type="submission" date="2019-03" db="EMBL/GenBank/DDBJ databases">
        <authorList>
            <person name="Jensen L."/>
            <person name="Storgaard J."/>
            <person name="Sulaj E."/>
            <person name="Schramm A."/>
            <person name="Marshall I.P.G."/>
        </authorList>
    </citation>
    <scope>NUCLEOTIDE SEQUENCE [LARGE SCALE GENOMIC DNA]</scope>
    <source>
        <strain evidence="2 3">2017H2G3</strain>
    </source>
</reference>
<protein>
    <submittedName>
        <fullName evidence="2">ImmA/IrrE family metallo-endopeptidase</fullName>
    </submittedName>
</protein>
<dbReference type="AlphaFoldDB" id="A0A4R1AV62"/>
<accession>A0A4R1AV62</accession>
<gene>
    <name evidence="2" type="ORF">E0Y62_24475</name>
</gene>
<sequence length="212" mass="25239">MEAIMNYQLTNLEESIKILYQSLSITKPSEIDMWHFARTFDIWIEFEEYESQLIQAGSLYTICLNSKRTIEEQWEDFGHEFGHAVMHVGSQHKLKVFFKDLQERQANNFMYHFCVPTFMLLKYNLTNYINVNDGVDFVADTFNVTKDFAKKRLVHYRNQWAQAKSDAAHRKYMESRYPKAPPYSDETNKILARALEFKSAKRKEVQQCQYNI</sequence>
<feature type="domain" description="IrrE N-terminal-like" evidence="1">
    <location>
        <begin position="44"/>
        <end position="153"/>
    </location>
</feature>
<evidence type="ECO:0000259" key="1">
    <source>
        <dbReference type="Pfam" id="PF06114"/>
    </source>
</evidence>